<sequence>MDSTIRIVSSIVFPTSSSSPKLSILRRRNKIEYGLRLGVNGCITAITPNGHVSPSAASHGEPFSVGDVHRRRSSLESPFRYDKPIPEERIEEPVGISLAEKVIGDNPRCIDCQAKGAVLCTTCAGSGLYVDSILESQGIIVKVRCLAQLVVVNGSCAVIVAYYFMEVVVEPETSCAQNVVAEAMLDSSNFRVLLSHCILLYPLAATLTNHMPSTSIDAALVYVVSGSTFQSKTKNLNSASQMKLAPHDC</sequence>
<dbReference type="Proteomes" id="UP000326939">
    <property type="component" value="Chromosome 13"/>
</dbReference>
<gene>
    <name evidence="1" type="ORF">DKX38_019703</name>
</gene>
<comment type="caution">
    <text evidence="1">The sequence shown here is derived from an EMBL/GenBank/DDBJ whole genome shotgun (WGS) entry which is preliminary data.</text>
</comment>
<name>A0A5N5KGX8_9ROSI</name>
<keyword evidence="2" id="KW-1185">Reference proteome</keyword>
<organism evidence="1 2">
    <name type="scientific">Salix brachista</name>
    <dbReference type="NCBI Taxonomy" id="2182728"/>
    <lineage>
        <taxon>Eukaryota</taxon>
        <taxon>Viridiplantae</taxon>
        <taxon>Streptophyta</taxon>
        <taxon>Embryophyta</taxon>
        <taxon>Tracheophyta</taxon>
        <taxon>Spermatophyta</taxon>
        <taxon>Magnoliopsida</taxon>
        <taxon>eudicotyledons</taxon>
        <taxon>Gunneridae</taxon>
        <taxon>Pentapetalae</taxon>
        <taxon>rosids</taxon>
        <taxon>fabids</taxon>
        <taxon>Malpighiales</taxon>
        <taxon>Salicaceae</taxon>
        <taxon>Saliceae</taxon>
        <taxon>Salix</taxon>
    </lineage>
</organism>
<evidence type="ECO:0000313" key="2">
    <source>
        <dbReference type="Proteomes" id="UP000326939"/>
    </source>
</evidence>
<protein>
    <recommendedName>
        <fullName evidence="3">DnaJ/Hsp40 cysteine-rich domain superfamily protein</fullName>
    </recommendedName>
</protein>
<proteinExistence type="predicted"/>
<dbReference type="EMBL" id="VDCV01000013">
    <property type="protein sequence ID" value="KAB5529622.1"/>
    <property type="molecule type" value="Genomic_DNA"/>
</dbReference>
<evidence type="ECO:0008006" key="3">
    <source>
        <dbReference type="Google" id="ProtNLM"/>
    </source>
</evidence>
<accession>A0A5N5KGX8</accession>
<evidence type="ECO:0000313" key="1">
    <source>
        <dbReference type="EMBL" id="KAB5529622.1"/>
    </source>
</evidence>
<reference evidence="2" key="1">
    <citation type="journal article" date="2019" name="Gigascience">
        <title>De novo genome assembly of the endangered Acer yangbiense, a plant species with extremely small populations endemic to Yunnan Province, China.</title>
        <authorList>
            <person name="Yang J."/>
            <person name="Wariss H.M."/>
            <person name="Tao L."/>
            <person name="Zhang R."/>
            <person name="Yun Q."/>
            <person name="Hollingsworth P."/>
            <person name="Dao Z."/>
            <person name="Luo G."/>
            <person name="Guo H."/>
            <person name="Ma Y."/>
            <person name="Sun W."/>
        </authorList>
    </citation>
    <scope>NUCLEOTIDE SEQUENCE [LARGE SCALE GENOMIC DNA]</scope>
    <source>
        <strain evidence="2">cv. br00</strain>
    </source>
</reference>
<dbReference type="AlphaFoldDB" id="A0A5N5KGX8"/>